<feature type="region of interest" description="Disordered" evidence="1">
    <location>
        <begin position="118"/>
        <end position="138"/>
    </location>
</feature>
<evidence type="ECO:0000313" key="3">
    <source>
        <dbReference type="Proteomes" id="UP000176204"/>
    </source>
</evidence>
<sequence length="138" mass="15952">MLLDRIFKCFKKISSLFSWTPGDIGFTPSADPSPNTKWKRIADLYLDNMSYQRMFDGKIHQNAIYIRKANSEECWYTGISNLEKSGESSRPFRMKNSGYKVSFGYEFNELIESLLETYAPQPPTSKDILDTPPEPDYP</sequence>
<dbReference type="Proteomes" id="UP000176204">
    <property type="component" value="Chromosome I"/>
</dbReference>
<dbReference type="KEGG" id="agl:PYTT_1862"/>
<evidence type="ECO:0000313" key="2">
    <source>
        <dbReference type="EMBL" id="SEH93600.1"/>
    </source>
</evidence>
<name>A0A1C7P9K9_9BACT</name>
<dbReference type="STRING" id="1679444.PYTT_1862"/>
<dbReference type="EMBL" id="LT629973">
    <property type="protein sequence ID" value="SEH93600.1"/>
    <property type="molecule type" value="Genomic_DNA"/>
</dbReference>
<keyword evidence="3" id="KW-1185">Reference proteome</keyword>
<gene>
    <name evidence="2" type="ORF">PYTT_1862</name>
</gene>
<organism evidence="2 3">
    <name type="scientific">Akkermansia glycaniphila</name>
    <dbReference type="NCBI Taxonomy" id="1679444"/>
    <lineage>
        <taxon>Bacteria</taxon>
        <taxon>Pseudomonadati</taxon>
        <taxon>Verrucomicrobiota</taxon>
        <taxon>Verrucomicrobiia</taxon>
        <taxon>Verrucomicrobiales</taxon>
        <taxon>Akkermansiaceae</taxon>
        <taxon>Akkermansia</taxon>
    </lineage>
</organism>
<dbReference type="AlphaFoldDB" id="A0A1C7P9K9"/>
<reference evidence="3" key="1">
    <citation type="submission" date="2016-09" db="EMBL/GenBank/DDBJ databases">
        <authorList>
            <person name="Koehorst J."/>
        </authorList>
    </citation>
    <scope>NUCLEOTIDE SEQUENCE [LARGE SCALE GENOMIC DNA]</scope>
</reference>
<evidence type="ECO:0000256" key="1">
    <source>
        <dbReference type="SAM" id="MobiDB-lite"/>
    </source>
</evidence>
<protein>
    <submittedName>
        <fullName evidence="2">Uncharacterized protein</fullName>
    </submittedName>
</protein>
<accession>A0A1C7P9K9</accession>
<proteinExistence type="predicted"/>